<dbReference type="Proteomes" id="UP000044938">
    <property type="component" value="Unassembled WGS sequence"/>
</dbReference>
<dbReference type="EMBL" id="CSAJ01001086">
    <property type="protein sequence ID" value="COX57419.1"/>
    <property type="molecule type" value="Genomic_DNA"/>
</dbReference>
<organism evidence="1 9">
    <name type="scientific">Mycobacterium tuberculosis</name>
    <dbReference type="NCBI Taxonomy" id="1773"/>
    <lineage>
        <taxon>Bacteria</taxon>
        <taxon>Bacillati</taxon>
        <taxon>Actinomycetota</taxon>
        <taxon>Actinomycetes</taxon>
        <taxon>Mycobacteriales</taxon>
        <taxon>Mycobacteriaceae</taxon>
        <taxon>Mycobacterium</taxon>
        <taxon>Mycobacterium tuberculosis complex</taxon>
    </lineage>
</organism>
<gene>
    <name evidence="2" type="ORF">ERS007657_02704</name>
    <name evidence="1" type="ORF">ERS007688_04475</name>
    <name evidence="4" type="ORF">ERS007720_04684</name>
    <name evidence="5" type="ORF">ERS007739_01923</name>
    <name evidence="3" type="ORF">ERS027659_02009</name>
</gene>
<protein>
    <submittedName>
        <fullName evidence="1">Uncharacterized protein</fullName>
    </submittedName>
</protein>
<evidence type="ECO:0000313" key="3">
    <source>
        <dbReference type="EMBL" id="CKR68932.1"/>
    </source>
</evidence>
<evidence type="ECO:0000313" key="9">
    <source>
        <dbReference type="Proteomes" id="UP000046947"/>
    </source>
</evidence>
<dbReference type="AlphaFoldDB" id="A0A654TUI3"/>
<reference evidence="5" key="2">
    <citation type="submission" date="2015-03" db="EMBL/GenBank/DDBJ databases">
        <authorList>
            <consortium name="Pathogen Informatics"/>
            <person name="Murphy D."/>
        </authorList>
    </citation>
    <scope>NUCLEOTIDE SEQUENCE</scope>
    <source>
        <strain evidence="5">N09902308</strain>
    </source>
</reference>
<evidence type="ECO:0000313" key="2">
    <source>
        <dbReference type="EMBL" id="CFR88668.1"/>
    </source>
</evidence>
<evidence type="ECO:0000313" key="5">
    <source>
        <dbReference type="EMBL" id="COX94930.1"/>
    </source>
</evidence>
<evidence type="ECO:0000313" key="7">
    <source>
        <dbReference type="Proteomes" id="UP000044938"/>
    </source>
</evidence>
<evidence type="ECO:0000313" key="6">
    <source>
        <dbReference type="Proteomes" id="UP000039021"/>
    </source>
</evidence>
<dbReference type="Proteomes" id="UP000039021">
    <property type="component" value="Unassembled WGS sequence"/>
</dbReference>
<accession>A0A654TUI3</accession>
<dbReference type="EMBL" id="CSBK01000813">
    <property type="protein sequence ID" value="COX94930.1"/>
    <property type="molecule type" value="Genomic_DNA"/>
</dbReference>
<dbReference type="Proteomes" id="UP000050164">
    <property type="component" value="Unassembled WGS sequence"/>
</dbReference>
<proteinExistence type="predicted"/>
<reference evidence="6 7" key="1">
    <citation type="submission" date="2015-03" db="EMBL/GenBank/DDBJ databases">
        <authorList>
            <consortium name="Pathogen Informatics"/>
        </authorList>
    </citation>
    <scope>NUCLEOTIDE SEQUENCE [LARGE SCALE GENOMIC DNA]</scope>
    <source>
        <strain evidence="3 10">Bir 185</strain>
        <strain evidence="2 8">C09601061</strain>
        <strain evidence="1 9">H09601792</strain>
        <strain evidence="4 7">M09401471</strain>
        <strain evidence="6">N09902308</strain>
    </source>
</reference>
<evidence type="ECO:0000313" key="8">
    <source>
        <dbReference type="Proteomes" id="UP000046680"/>
    </source>
</evidence>
<dbReference type="EMBL" id="CGCX01001099">
    <property type="protein sequence ID" value="CFR88668.1"/>
    <property type="molecule type" value="Genomic_DNA"/>
</dbReference>
<dbReference type="EMBL" id="CFOH01001367">
    <property type="protein sequence ID" value="CFE83970.1"/>
    <property type="molecule type" value="Genomic_DNA"/>
</dbReference>
<dbReference type="Proteomes" id="UP000046947">
    <property type="component" value="Unassembled WGS sequence"/>
</dbReference>
<evidence type="ECO:0000313" key="1">
    <source>
        <dbReference type="EMBL" id="CFE83970.1"/>
    </source>
</evidence>
<sequence>MVVPRSTLTFTPIQVSGPIRTGLLMMPWSLIGSVMSSIRWSKSQI</sequence>
<evidence type="ECO:0000313" key="4">
    <source>
        <dbReference type="EMBL" id="COX57419.1"/>
    </source>
</evidence>
<dbReference type="Proteomes" id="UP000046680">
    <property type="component" value="Unassembled WGS sequence"/>
</dbReference>
<evidence type="ECO:0000313" key="10">
    <source>
        <dbReference type="Proteomes" id="UP000050164"/>
    </source>
</evidence>
<dbReference type="EMBL" id="CNFT01000428">
    <property type="protein sequence ID" value="CKR68932.1"/>
    <property type="molecule type" value="Genomic_DNA"/>
</dbReference>
<name>A0A654TUI3_MYCTX</name>